<dbReference type="AlphaFoldDB" id="A0A803LVY8"/>
<name>A0A803LVY8_CHEQI</name>
<reference evidence="1" key="1">
    <citation type="journal article" date="2017" name="Nature">
        <title>The genome of Chenopodium quinoa.</title>
        <authorList>
            <person name="Jarvis D.E."/>
            <person name="Ho Y.S."/>
            <person name="Lightfoot D.J."/>
            <person name="Schmoeckel S.M."/>
            <person name="Li B."/>
            <person name="Borm T.J.A."/>
            <person name="Ohyanagi H."/>
            <person name="Mineta K."/>
            <person name="Michell C.T."/>
            <person name="Saber N."/>
            <person name="Kharbatia N.M."/>
            <person name="Rupper R.R."/>
            <person name="Sharp A.R."/>
            <person name="Dally N."/>
            <person name="Boughton B.A."/>
            <person name="Woo Y.H."/>
            <person name="Gao G."/>
            <person name="Schijlen E.G.W.M."/>
            <person name="Guo X."/>
            <person name="Momin A.A."/>
            <person name="Negrao S."/>
            <person name="Al-Babili S."/>
            <person name="Gehring C."/>
            <person name="Roessner U."/>
            <person name="Jung C."/>
            <person name="Murphy K."/>
            <person name="Arold S.T."/>
            <person name="Gojobori T."/>
            <person name="van der Linden C.G."/>
            <person name="van Loo E.N."/>
            <person name="Jellen E.N."/>
            <person name="Maughan P.J."/>
            <person name="Tester M."/>
        </authorList>
    </citation>
    <scope>NUCLEOTIDE SEQUENCE [LARGE SCALE GENOMIC DNA]</scope>
    <source>
        <strain evidence="1">cv. PI 614886</strain>
    </source>
</reference>
<accession>A0A803LVY8</accession>
<proteinExistence type="predicted"/>
<dbReference type="EnsemblPlants" id="AUR62019639-RA">
    <property type="protein sequence ID" value="AUR62019639-RA:cds"/>
    <property type="gene ID" value="AUR62019639"/>
</dbReference>
<evidence type="ECO:0000313" key="2">
    <source>
        <dbReference type="Proteomes" id="UP000596660"/>
    </source>
</evidence>
<dbReference type="Gramene" id="AUR62019639-RA">
    <property type="protein sequence ID" value="AUR62019639-RA:cds"/>
    <property type="gene ID" value="AUR62019639"/>
</dbReference>
<keyword evidence="2" id="KW-1185">Reference proteome</keyword>
<sequence>MFQGVPTRWLTRLPLLQPLGHWGQRKPCMSEPIYNRWIVAPEEYEVEDEEIAEVDMITVNQIDKED</sequence>
<dbReference type="Proteomes" id="UP000596660">
    <property type="component" value="Unplaced"/>
</dbReference>
<protein>
    <submittedName>
        <fullName evidence="1">Uncharacterized protein</fullName>
    </submittedName>
</protein>
<evidence type="ECO:0000313" key="1">
    <source>
        <dbReference type="EnsemblPlants" id="AUR62019639-RA:cds"/>
    </source>
</evidence>
<organism evidence="1 2">
    <name type="scientific">Chenopodium quinoa</name>
    <name type="common">Quinoa</name>
    <dbReference type="NCBI Taxonomy" id="63459"/>
    <lineage>
        <taxon>Eukaryota</taxon>
        <taxon>Viridiplantae</taxon>
        <taxon>Streptophyta</taxon>
        <taxon>Embryophyta</taxon>
        <taxon>Tracheophyta</taxon>
        <taxon>Spermatophyta</taxon>
        <taxon>Magnoliopsida</taxon>
        <taxon>eudicotyledons</taxon>
        <taxon>Gunneridae</taxon>
        <taxon>Pentapetalae</taxon>
        <taxon>Caryophyllales</taxon>
        <taxon>Chenopodiaceae</taxon>
        <taxon>Chenopodioideae</taxon>
        <taxon>Atripliceae</taxon>
        <taxon>Chenopodium</taxon>
    </lineage>
</organism>
<reference evidence="1" key="2">
    <citation type="submission" date="2021-03" db="UniProtKB">
        <authorList>
            <consortium name="EnsemblPlants"/>
        </authorList>
    </citation>
    <scope>IDENTIFICATION</scope>
</reference>